<proteinExistence type="predicted"/>
<evidence type="ECO:0000313" key="1">
    <source>
        <dbReference type="EMBL" id="BAF60651.1"/>
    </source>
</evidence>
<organism evidence="1 2">
    <name type="scientific">Pelotomaculum thermopropionicum (strain DSM 13744 / JCM 10971 / SI)</name>
    <dbReference type="NCBI Taxonomy" id="370438"/>
    <lineage>
        <taxon>Bacteria</taxon>
        <taxon>Bacillati</taxon>
        <taxon>Bacillota</taxon>
        <taxon>Clostridia</taxon>
        <taxon>Eubacteriales</taxon>
        <taxon>Desulfotomaculaceae</taxon>
        <taxon>Pelotomaculum</taxon>
    </lineage>
</organism>
<accession>A5CZC0</accession>
<dbReference type="STRING" id="370438.PTH_2470"/>
<dbReference type="KEGG" id="pth:PTH_2470"/>
<sequence>MFAKVMTMCFAAAVIRYILYLAVNCRAKAQA</sequence>
<name>A5CZC0_PELTS</name>
<protein>
    <submittedName>
        <fullName evidence="1">Hypothetical membrane protein</fullName>
    </submittedName>
</protein>
<dbReference type="AlphaFoldDB" id="A5CZC0"/>
<dbReference type="HOGENOM" id="CLU_3397843_0_0_9"/>
<dbReference type="EMBL" id="AP009389">
    <property type="protein sequence ID" value="BAF60651.1"/>
    <property type="molecule type" value="Genomic_DNA"/>
</dbReference>
<evidence type="ECO:0000313" key="2">
    <source>
        <dbReference type="Proteomes" id="UP000006556"/>
    </source>
</evidence>
<reference evidence="2" key="1">
    <citation type="journal article" date="2008" name="Genome Res.">
        <title>The genome of Pelotomaculum thermopropionicum reveals niche-associated evolution in anaerobic microbiota.</title>
        <authorList>
            <person name="Kosaka T."/>
            <person name="Kato S."/>
            <person name="Shimoyama T."/>
            <person name="Ishii S."/>
            <person name="Abe T."/>
            <person name="Watanabe K."/>
        </authorList>
    </citation>
    <scope>NUCLEOTIDE SEQUENCE [LARGE SCALE GENOMIC DNA]</scope>
    <source>
        <strain evidence="2">DSM 13744 / JCM 10971 / SI</strain>
    </source>
</reference>
<dbReference type="Proteomes" id="UP000006556">
    <property type="component" value="Chromosome"/>
</dbReference>
<keyword evidence="2" id="KW-1185">Reference proteome</keyword>
<gene>
    <name evidence="1" type="ordered locus">PTH_2470</name>
</gene>